<dbReference type="EMBL" id="BAAAFG010000015">
    <property type="protein sequence ID" value="GAA0872427.1"/>
    <property type="molecule type" value="Genomic_DNA"/>
</dbReference>
<gene>
    <name evidence="2" type="ORF">GCM10009117_15740</name>
</gene>
<dbReference type="Proteomes" id="UP001500507">
    <property type="component" value="Unassembled WGS sequence"/>
</dbReference>
<evidence type="ECO:0000313" key="3">
    <source>
        <dbReference type="Proteomes" id="UP001500507"/>
    </source>
</evidence>
<name>A0ABP3XT88_9FLAO</name>
<feature type="chain" id="PRO_5045784682" description="YD repeat-containing protein" evidence="1">
    <location>
        <begin position="24"/>
        <end position="278"/>
    </location>
</feature>
<evidence type="ECO:0000313" key="2">
    <source>
        <dbReference type="EMBL" id="GAA0872427.1"/>
    </source>
</evidence>
<protein>
    <recommendedName>
        <fullName evidence="4">YD repeat-containing protein</fullName>
    </recommendedName>
</protein>
<keyword evidence="3" id="KW-1185">Reference proteome</keyword>
<sequence length="278" mass="30899">MKKIILSSIVVLLFVVGSGCSTDDDFVDSGNEAGWYPSKITIESQNFTGNVTTTVVFGYNEKNRLDQMTIQRSKEGVVDLLEDSMVSFSYDSRGRPNEAIYEYFNVNFTTRIGLAYNSSGIINEIQYTDENEVHSKIEVDYDDELNTYFILDHEKVLPDGRESLSLRFDEFGQLVETTTLNISLIYSYTLAQAGPFSMLIPQEGLTMLGDLYFLNRTALNFSQGALIEVGVESSGGGIGIGTTYTILNTNEQGNISELLAEAGFSGSSVYSIQYEFRE</sequence>
<reference evidence="3" key="1">
    <citation type="journal article" date="2019" name="Int. J. Syst. Evol. Microbiol.">
        <title>The Global Catalogue of Microorganisms (GCM) 10K type strain sequencing project: providing services to taxonomists for standard genome sequencing and annotation.</title>
        <authorList>
            <consortium name="The Broad Institute Genomics Platform"/>
            <consortium name="The Broad Institute Genome Sequencing Center for Infectious Disease"/>
            <person name="Wu L."/>
            <person name="Ma J."/>
        </authorList>
    </citation>
    <scope>NUCLEOTIDE SEQUENCE [LARGE SCALE GENOMIC DNA]</scope>
    <source>
        <strain evidence="3">JCM 16082</strain>
    </source>
</reference>
<dbReference type="RefSeq" id="WP_343765757.1">
    <property type="nucleotide sequence ID" value="NZ_BAAAFG010000015.1"/>
</dbReference>
<proteinExistence type="predicted"/>
<feature type="signal peptide" evidence="1">
    <location>
        <begin position="1"/>
        <end position="23"/>
    </location>
</feature>
<dbReference type="PROSITE" id="PS51257">
    <property type="entry name" value="PROKAR_LIPOPROTEIN"/>
    <property type="match status" value="1"/>
</dbReference>
<keyword evidence="1" id="KW-0732">Signal</keyword>
<evidence type="ECO:0000256" key="1">
    <source>
        <dbReference type="SAM" id="SignalP"/>
    </source>
</evidence>
<evidence type="ECO:0008006" key="4">
    <source>
        <dbReference type="Google" id="ProtNLM"/>
    </source>
</evidence>
<comment type="caution">
    <text evidence="2">The sequence shown here is derived from an EMBL/GenBank/DDBJ whole genome shotgun (WGS) entry which is preliminary data.</text>
</comment>
<accession>A0ABP3XT88</accession>
<organism evidence="2 3">
    <name type="scientific">Gangjinia marincola</name>
    <dbReference type="NCBI Taxonomy" id="578463"/>
    <lineage>
        <taxon>Bacteria</taxon>
        <taxon>Pseudomonadati</taxon>
        <taxon>Bacteroidota</taxon>
        <taxon>Flavobacteriia</taxon>
        <taxon>Flavobacteriales</taxon>
        <taxon>Flavobacteriaceae</taxon>
        <taxon>Gangjinia</taxon>
    </lineage>
</organism>